<reference evidence="2 3" key="1">
    <citation type="journal article" date="2024" name="Plant Biotechnol. J.">
        <title>Dendrobium thyrsiflorum genome and its molecular insights into genes involved in important horticultural traits.</title>
        <authorList>
            <person name="Chen B."/>
            <person name="Wang J.Y."/>
            <person name="Zheng P.J."/>
            <person name="Li K.L."/>
            <person name="Liang Y.M."/>
            <person name="Chen X.F."/>
            <person name="Zhang C."/>
            <person name="Zhao X."/>
            <person name="He X."/>
            <person name="Zhang G.Q."/>
            <person name="Liu Z.J."/>
            <person name="Xu Q."/>
        </authorList>
    </citation>
    <scope>NUCLEOTIDE SEQUENCE [LARGE SCALE GENOMIC DNA]</scope>
    <source>
        <strain evidence="2">GZMU011</strain>
    </source>
</reference>
<name>A0ABD0ULM6_DENTH</name>
<protein>
    <submittedName>
        <fullName evidence="2">Uncharacterized protein</fullName>
    </submittedName>
</protein>
<comment type="caution">
    <text evidence="2">The sequence shown here is derived from an EMBL/GenBank/DDBJ whole genome shotgun (WGS) entry which is preliminary data.</text>
</comment>
<dbReference type="EMBL" id="JANQDX010000013">
    <property type="protein sequence ID" value="KAL0913698.1"/>
    <property type="molecule type" value="Genomic_DNA"/>
</dbReference>
<organism evidence="2 3">
    <name type="scientific">Dendrobium thyrsiflorum</name>
    <name type="common">Pinecone-like raceme dendrobium</name>
    <name type="synonym">Orchid</name>
    <dbReference type="NCBI Taxonomy" id="117978"/>
    <lineage>
        <taxon>Eukaryota</taxon>
        <taxon>Viridiplantae</taxon>
        <taxon>Streptophyta</taxon>
        <taxon>Embryophyta</taxon>
        <taxon>Tracheophyta</taxon>
        <taxon>Spermatophyta</taxon>
        <taxon>Magnoliopsida</taxon>
        <taxon>Liliopsida</taxon>
        <taxon>Asparagales</taxon>
        <taxon>Orchidaceae</taxon>
        <taxon>Epidendroideae</taxon>
        <taxon>Malaxideae</taxon>
        <taxon>Dendrobiinae</taxon>
        <taxon>Dendrobium</taxon>
    </lineage>
</organism>
<sequence length="177" mass="20450">MLDLPNQAATSYTRGPEGRNTKSEIRKDEDEVEIVEKERGEDPISFQREDIEGSYGERRGYGGSEQRDISLRKEPTRPETQAIDGAIDKQNDRILEELFLPGTQYFLRREIDEGSSDNISNVKSKEFYTLWRRNPGEHFRRILLSGNLISDHKCENHYYALRDVLKGLPASDSRTNL</sequence>
<evidence type="ECO:0000256" key="1">
    <source>
        <dbReference type="SAM" id="MobiDB-lite"/>
    </source>
</evidence>
<dbReference type="Proteomes" id="UP001552299">
    <property type="component" value="Unassembled WGS sequence"/>
</dbReference>
<dbReference type="AlphaFoldDB" id="A0ABD0ULM6"/>
<proteinExistence type="predicted"/>
<evidence type="ECO:0000313" key="3">
    <source>
        <dbReference type="Proteomes" id="UP001552299"/>
    </source>
</evidence>
<dbReference type="PANTHER" id="PTHR47418">
    <property type="entry name" value="ALPHA/BETA-HYDROLASES SUPERFAMILY PROTEIN"/>
    <property type="match status" value="1"/>
</dbReference>
<accession>A0ABD0ULM6</accession>
<feature type="compositionally biased region" description="Basic and acidic residues" evidence="1">
    <location>
        <begin position="16"/>
        <end position="77"/>
    </location>
</feature>
<gene>
    <name evidence="2" type="ORF">M5K25_017177</name>
</gene>
<evidence type="ECO:0000313" key="2">
    <source>
        <dbReference type="EMBL" id="KAL0913698.1"/>
    </source>
</evidence>
<keyword evidence="3" id="KW-1185">Reference proteome</keyword>
<feature type="region of interest" description="Disordered" evidence="1">
    <location>
        <begin position="1"/>
        <end position="78"/>
    </location>
</feature>